<accession>A0A1V9E3Y3</accession>
<dbReference type="InterPro" id="IPR036116">
    <property type="entry name" value="FN3_sf"/>
</dbReference>
<dbReference type="RefSeq" id="WP_081203747.1">
    <property type="nucleotide sequence ID" value="NZ_FOCZ01000007.1"/>
</dbReference>
<dbReference type="Gene3D" id="2.40.128.630">
    <property type="match status" value="1"/>
</dbReference>
<dbReference type="SMART" id="SM00564">
    <property type="entry name" value="PQQ"/>
    <property type="match status" value="6"/>
</dbReference>
<dbReference type="OrthoDB" id="7012117at2"/>
<feature type="domain" description="Pyrrolo-quinoline quinone repeat" evidence="2">
    <location>
        <begin position="265"/>
        <end position="367"/>
    </location>
</feature>
<dbReference type="SUPFAM" id="SSF49265">
    <property type="entry name" value="Fibronectin type III"/>
    <property type="match status" value="1"/>
</dbReference>
<feature type="chain" id="PRO_5010738032" description="Pyrrolo-quinoline quinone repeat domain-containing protein" evidence="1">
    <location>
        <begin position="21"/>
        <end position="501"/>
    </location>
</feature>
<evidence type="ECO:0000313" key="3">
    <source>
        <dbReference type="EMBL" id="OQP40771.1"/>
    </source>
</evidence>
<organism evidence="3 4">
    <name type="scientific">Niastella yeongjuensis</name>
    <dbReference type="NCBI Taxonomy" id="354355"/>
    <lineage>
        <taxon>Bacteria</taxon>
        <taxon>Pseudomonadati</taxon>
        <taxon>Bacteroidota</taxon>
        <taxon>Chitinophagia</taxon>
        <taxon>Chitinophagales</taxon>
        <taxon>Chitinophagaceae</taxon>
        <taxon>Niastella</taxon>
    </lineage>
</organism>
<comment type="caution">
    <text evidence="3">The sequence shown here is derived from an EMBL/GenBank/DDBJ whole genome shotgun (WGS) entry which is preliminary data.</text>
</comment>
<keyword evidence="4" id="KW-1185">Reference proteome</keyword>
<dbReference type="InterPro" id="IPR018391">
    <property type="entry name" value="PQQ_b-propeller_rpt"/>
</dbReference>
<dbReference type="PROSITE" id="PS51257">
    <property type="entry name" value="PROKAR_LIPOPROTEIN"/>
    <property type="match status" value="1"/>
</dbReference>
<dbReference type="InterPro" id="IPR002372">
    <property type="entry name" value="PQQ_rpt_dom"/>
</dbReference>
<dbReference type="Proteomes" id="UP000192610">
    <property type="component" value="Unassembled WGS sequence"/>
</dbReference>
<dbReference type="PANTHER" id="PTHR34512">
    <property type="entry name" value="CELL SURFACE PROTEIN"/>
    <property type="match status" value="1"/>
</dbReference>
<name>A0A1V9E3Y3_9BACT</name>
<dbReference type="Gene3D" id="2.40.10.480">
    <property type="match status" value="1"/>
</dbReference>
<dbReference type="InterPro" id="IPR011047">
    <property type="entry name" value="Quinoprotein_ADH-like_sf"/>
</dbReference>
<evidence type="ECO:0000256" key="1">
    <source>
        <dbReference type="SAM" id="SignalP"/>
    </source>
</evidence>
<dbReference type="PANTHER" id="PTHR34512:SF30">
    <property type="entry name" value="OUTER MEMBRANE PROTEIN ASSEMBLY FACTOR BAMB"/>
    <property type="match status" value="1"/>
</dbReference>
<evidence type="ECO:0000313" key="4">
    <source>
        <dbReference type="Proteomes" id="UP000192610"/>
    </source>
</evidence>
<dbReference type="Pfam" id="PF13360">
    <property type="entry name" value="PQQ_2"/>
    <property type="match status" value="2"/>
</dbReference>
<reference evidence="4" key="1">
    <citation type="submission" date="2016-04" db="EMBL/GenBank/DDBJ databases">
        <authorList>
            <person name="Chen L."/>
            <person name="Zhuang W."/>
            <person name="Wang G."/>
        </authorList>
    </citation>
    <scope>NUCLEOTIDE SEQUENCE [LARGE SCALE GENOMIC DNA]</scope>
    <source>
        <strain evidence="4">17621</strain>
    </source>
</reference>
<keyword evidence="1" id="KW-0732">Signal</keyword>
<gene>
    <name evidence="3" type="ORF">A4H97_14225</name>
</gene>
<dbReference type="EMBL" id="LVXG01000067">
    <property type="protein sequence ID" value="OQP40771.1"/>
    <property type="molecule type" value="Genomic_DNA"/>
</dbReference>
<evidence type="ECO:0000259" key="2">
    <source>
        <dbReference type="Pfam" id="PF13360"/>
    </source>
</evidence>
<feature type="domain" description="Pyrrolo-quinoline quinone repeat" evidence="2">
    <location>
        <begin position="158"/>
        <end position="261"/>
    </location>
</feature>
<dbReference type="SUPFAM" id="SSF50998">
    <property type="entry name" value="Quinoprotein alcohol dehydrogenase-like"/>
    <property type="match status" value="3"/>
</dbReference>
<sequence length="501" mass="54791">MKLPLPIAVIVVLSCFLACSKSKNDQNDQNGQSGNFTSFTVKVLERNPETALLQWDTAFYKVNSKPVLYRVILENTIVADSLYKLTTTIYNLQKNKTYKGKVVAYTDARDTTFAEFNIDSYEGFLYAYTGGATSSLTPLFGCYNTYPVTKAITPQPYIWRISAGEMQSPTLSGDTVFLVSDRKLLAVNATTGNSIWQSTASYSLLTSATYAAGRLYACDLNGLLVCFNSSNGQVLWTYKSATTYVKFDAIPVVDNNKVFVSFIDNGAIDAVDATSGQNIWTATNKYSIGCKRVLATQGVVVFNSGANGQVTALDENTGNIKWTKNGLATGDNRFNPVTVDDKVLVNSGGGALYALNLQTGTQAWIHYNFTPLSDCVAGNGMIYFCKDSTTYPGSGTTGDESYIKCISAKDGHEVWRHGGGKYLEVYSGLVFGKDKVYARYQSGPAEPETIIAYNATTGVLDTAFYFNTPISRTYPYGLKAFCLKRDGVVYYPGSHGNYRSY</sequence>
<proteinExistence type="predicted"/>
<protein>
    <recommendedName>
        <fullName evidence="2">Pyrrolo-quinoline quinone repeat domain-containing protein</fullName>
    </recommendedName>
</protein>
<dbReference type="STRING" id="354355.SAMN05660816_04210"/>
<dbReference type="AlphaFoldDB" id="A0A1V9E3Y3"/>
<feature type="signal peptide" evidence="1">
    <location>
        <begin position="1"/>
        <end position="20"/>
    </location>
</feature>
<dbReference type="Gene3D" id="2.130.10.10">
    <property type="entry name" value="YVTN repeat-like/Quinoprotein amine dehydrogenase"/>
    <property type="match status" value="1"/>
</dbReference>
<dbReference type="InterPro" id="IPR015943">
    <property type="entry name" value="WD40/YVTN_repeat-like_dom_sf"/>
</dbReference>